<dbReference type="GO" id="GO:0005524">
    <property type="term" value="F:ATP binding"/>
    <property type="evidence" value="ECO:0007669"/>
    <property type="project" value="UniProtKB-KW"/>
</dbReference>
<dbReference type="Gene3D" id="1.10.10.10">
    <property type="entry name" value="Winged helix-like DNA-binding domain superfamily/Winged helix DNA-binding domain"/>
    <property type="match status" value="1"/>
</dbReference>
<evidence type="ECO:0000256" key="4">
    <source>
        <dbReference type="ARBA" id="ARBA00022741"/>
    </source>
</evidence>
<evidence type="ECO:0000256" key="3">
    <source>
        <dbReference type="ARBA" id="ARBA00022737"/>
    </source>
</evidence>
<evidence type="ECO:0000256" key="2">
    <source>
        <dbReference type="ARBA" id="ARBA00022614"/>
    </source>
</evidence>
<dbReference type="InterPro" id="IPR032675">
    <property type="entry name" value="LRR_dom_sf"/>
</dbReference>
<evidence type="ECO:0000259" key="9">
    <source>
        <dbReference type="Pfam" id="PF23559"/>
    </source>
</evidence>
<evidence type="ECO:0000259" key="10">
    <source>
        <dbReference type="Pfam" id="PF25019"/>
    </source>
</evidence>
<accession>A0A8I6XCX7</accession>
<keyword evidence="6" id="KW-0067">ATP-binding</keyword>
<proteinExistence type="inferred from homology"/>
<dbReference type="EnsemblPlants" id="HORVU.MOREX.r3.2HG0198110.1">
    <property type="protein sequence ID" value="HORVU.MOREX.r3.2HG0198110.1.CDS1"/>
    <property type="gene ID" value="HORVU.MOREX.r3.2HG0198110"/>
</dbReference>
<dbReference type="Pfam" id="PF23559">
    <property type="entry name" value="WHD_DRP"/>
    <property type="match status" value="1"/>
</dbReference>
<dbReference type="Gene3D" id="3.40.50.300">
    <property type="entry name" value="P-loop containing nucleotide triphosphate hydrolases"/>
    <property type="match status" value="1"/>
</dbReference>
<reference evidence="11" key="2">
    <citation type="submission" date="2020-10" db="EMBL/GenBank/DDBJ databases">
        <authorList>
            <person name="Scholz U."/>
            <person name="Mascher M."/>
            <person name="Fiebig A."/>
        </authorList>
    </citation>
    <scope>NUCLEOTIDE SEQUENCE [LARGE SCALE GENOMIC DNA]</scope>
    <source>
        <strain evidence="11">cv. Morex</strain>
    </source>
</reference>
<dbReference type="GO" id="GO:0043531">
    <property type="term" value="F:ADP binding"/>
    <property type="evidence" value="ECO:0007669"/>
    <property type="project" value="InterPro"/>
</dbReference>
<evidence type="ECO:0000256" key="1">
    <source>
        <dbReference type="ARBA" id="ARBA00008894"/>
    </source>
</evidence>
<organism evidence="11 12">
    <name type="scientific">Hordeum vulgare subsp. vulgare</name>
    <name type="common">Domesticated barley</name>
    <dbReference type="NCBI Taxonomy" id="112509"/>
    <lineage>
        <taxon>Eukaryota</taxon>
        <taxon>Viridiplantae</taxon>
        <taxon>Streptophyta</taxon>
        <taxon>Embryophyta</taxon>
        <taxon>Tracheophyta</taxon>
        <taxon>Spermatophyta</taxon>
        <taxon>Magnoliopsida</taxon>
        <taxon>Liliopsida</taxon>
        <taxon>Poales</taxon>
        <taxon>Poaceae</taxon>
        <taxon>BOP clade</taxon>
        <taxon>Pooideae</taxon>
        <taxon>Triticodae</taxon>
        <taxon>Triticeae</taxon>
        <taxon>Hordeinae</taxon>
        <taxon>Hordeum</taxon>
    </lineage>
</organism>
<dbReference type="RefSeq" id="XP_044967990.1">
    <property type="nucleotide sequence ID" value="XM_045112055.1"/>
</dbReference>
<dbReference type="KEGG" id="hvg:123427915"/>
<evidence type="ECO:0000259" key="7">
    <source>
        <dbReference type="Pfam" id="PF00931"/>
    </source>
</evidence>
<dbReference type="InterPro" id="IPR042197">
    <property type="entry name" value="Apaf_helical"/>
</dbReference>
<protein>
    <recommendedName>
        <fullName evidence="13">AAA+ ATPase domain-containing protein</fullName>
    </recommendedName>
</protein>
<dbReference type="PANTHER" id="PTHR36766">
    <property type="entry name" value="PLANT BROAD-SPECTRUM MILDEW RESISTANCE PROTEIN RPW8"/>
    <property type="match status" value="1"/>
</dbReference>
<dbReference type="Gramene" id="HORVU.MOREX.r3.2HG0198110.1">
    <property type="protein sequence ID" value="HORVU.MOREX.r3.2HG0198110.1.CDS1"/>
    <property type="gene ID" value="HORVU.MOREX.r3.2HG0198110"/>
</dbReference>
<dbReference type="InterPro" id="IPR056789">
    <property type="entry name" value="LRR_R13L1-DRL21"/>
</dbReference>
<evidence type="ECO:0000313" key="12">
    <source>
        <dbReference type="Proteomes" id="UP000011116"/>
    </source>
</evidence>
<dbReference type="PRINTS" id="PR00364">
    <property type="entry name" value="DISEASERSIST"/>
</dbReference>
<dbReference type="InterPro" id="IPR041118">
    <property type="entry name" value="Rx_N"/>
</dbReference>
<reference evidence="12" key="1">
    <citation type="journal article" date="2012" name="Nature">
        <title>A physical, genetic and functional sequence assembly of the barley genome.</title>
        <authorList>
            <consortium name="The International Barley Genome Sequencing Consortium"/>
            <person name="Mayer K.F."/>
            <person name="Waugh R."/>
            <person name="Brown J.W."/>
            <person name="Schulman A."/>
            <person name="Langridge P."/>
            <person name="Platzer M."/>
            <person name="Fincher G.B."/>
            <person name="Muehlbauer G.J."/>
            <person name="Sato K."/>
            <person name="Close T.J."/>
            <person name="Wise R.P."/>
            <person name="Stein N."/>
        </authorList>
    </citation>
    <scope>NUCLEOTIDE SEQUENCE [LARGE SCALE GENOMIC DNA]</scope>
    <source>
        <strain evidence="12">cv. Morex</strain>
    </source>
</reference>
<dbReference type="PANTHER" id="PTHR36766:SF64">
    <property type="entry name" value="OS12G0206100 PROTEIN"/>
    <property type="match status" value="1"/>
</dbReference>
<dbReference type="GeneID" id="123427915"/>
<keyword evidence="12" id="KW-1185">Reference proteome</keyword>
<dbReference type="InterPro" id="IPR027417">
    <property type="entry name" value="P-loop_NTPase"/>
</dbReference>
<feature type="domain" description="R13L1/DRL21-like LRR repeat region" evidence="10">
    <location>
        <begin position="817"/>
        <end position="940"/>
    </location>
</feature>
<dbReference type="Gene3D" id="1.10.8.430">
    <property type="entry name" value="Helical domain of apoptotic protease-activating factors"/>
    <property type="match status" value="1"/>
</dbReference>
<dbReference type="SUPFAM" id="SSF52540">
    <property type="entry name" value="P-loop containing nucleoside triphosphate hydrolases"/>
    <property type="match status" value="1"/>
</dbReference>
<dbReference type="GO" id="GO:0051707">
    <property type="term" value="P:response to other organism"/>
    <property type="evidence" value="ECO:0007669"/>
    <property type="project" value="UniProtKB-ARBA"/>
</dbReference>
<keyword evidence="4" id="KW-0547">Nucleotide-binding</keyword>
<keyword evidence="2" id="KW-0433">Leucine-rich repeat</keyword>
<keyword evidence="5" id="KW-0611">Plant defense</keyword>
<dbReference type="Gramene" id="HORVU.MOREX.r2.2HG0164600.1">
    <property type="protein sequence ID" value="HORVU.MOREX.r2.2HG0164600.1.CDS.1"/>
    <property type="gene ID" value="HORVU.MOREX.r2.2HG0164600"/>
</dbReference>
<dbReference type="Pfam" id="PF00931">
    <property type="entry name" value="NB-ARC"/>
    <property type="match status" value="1"/>
</dbReference>
<dbReference type="GO" id="GO:0006952">
    <property type="term" value="P:defense response"/>
    <property type="evidence" value="ECO:0007669"/>
    <property type="project" value="UniProtKB-KW"/>
</dbReference>
<dbReference type="InterPro" id="IPR058922">
    <property type="entry name" value="WHD_DRP"/>
</dbReference>
<dbReference type="InterPro" id="IPR036388">
    <property type="entry name" value="WH-like_DNA-bd_sf"/>
</dbReference>
<dbReference type="Gene3D" id="3.80.10.10">
    <property type="entry name" value="Ribonuclease Inhibitor"/>
    <property type="match status" value="3"/>
</dbReference>
<feature type="domain" description="Disease resistance protein winged helix" evidence="9">
    <location>
        <begin position="546"/>
        <end position="615"/>
    </location>
</feature>
<evidence type="ECO:0000259" key="8">
    <source>
        <dbReference type="Pfam" id="PF18052"/>
    </source>
</evidence>
<evidence type="ECO:0000313" key="11">
    <source>
        <dbReference type="EnsemblPlants" id="HORVU.MOREX.r3.2HG0198110.1.CDS1"/>
    </source>
</evidence>
<name>A0A8I6XCX7_HORVV</name>
<sequence>MNLALNAAQWVVGKALAPVADGLLEAWAASNQLGPNMEALRMELLLVKATLENAGDKQLDGHQALEELLQKMQDLAHNAEDVLDELDYFRIHDELNGTCDAANEDARGCGHNLFLNARHTAKAVGKLLSCTSASTSGDHVEEDATHRVLCCARPCASHRARGSSSSALDTSLVGEEVSSRMSKFGKFFPCSSIPNVHDDDDPGNSILSDVHARKTPQNNPTKETTILRFHRVDVSNRMKQIVEQLRPMRQEVTTILRDCRLRIVAGPAHNRPTTTSESLEPTLHGRDHMLNSIIHDITKGKYCGQDLTVLPLVGPGGIGKTTLTQYIHNAQEVHNHFHVVVWTCVSVDFNPNKLLEEIKGKIPEVEGEKEGEVGKVIEQRLKTKRLLLILDDMWKCGDREDWERWLLPFKKSQTKGSMILVTTRFQALAETVKTTGDYIKLGGLEPQEFRKLFLSYIFGDEDSTEDYTYLLETGDKIIEKLKGSPLAAKTVGRLLRDQLDLHHWKMVLESKEWEKQTGNHDIMPALKLSYDYLPFDIQQCFSYCALFPEDYKFRSKQLIHLWIGLDILHSSGQTRTTEDIGLSNLNYLVTHGFFRKEETSGEPYYIIHDLLHDLALTIMSHECLSLNFPNVRSVGIHPCIRHLSVTIDIVDYNKAMASENMETELRKLKTRFSVEKLQTLMVFGEMDESIASMFGDFLREANALRVLCLSKMCIPVESMLHKFSTLVHLRYLSLGTMLKMYLPDTISRFYHLKILDLEGWRGYHDVPRDMCNLAKLCHVSTERDELHSCIYNVGKLKLLQELKAFKVNKENEGFEQKQLEDLVELRELGIYNLEKIHTQEEAAKAKLINKNYLRVLTLSWDSEQTNAKPENEGLVLESLQPHRNLQELYIRGNKGPSCPTWLGDKFDVEALKSLHLFRVSWDVFPSFGKMWDLRELTLDHISTIKEFGLEESLCKLLNKITLTGLGNFEKWVPQPTHFFPHLQVLIITGCPKLSELPFSSHIVYPPKQDWNIDLFPKLQELKIENCPEVLLLPPIPWTQSLCSVEISDVGSELLDRLIYSKSSSGVALLVYAKDGLYNLDQVLLFSQLTELQNLMIKNCPPLELKYFLMLTSLKTLWAWSSNLGVVASEVQTCVEWQHPIESIEIRASSSCGKELTQFLSHLPKLSKLEVHSCINVTQLAVGVDLQQTTAPTVSSSTSLDVITMDDTQAKDEQQEIAEVEKEEANTVDDDGLLLLPAHLSNSLQTLFINNSIGVVVHSLEALQALTRLQLEYCSFRHPFPSSLLHLKLSSVKGVLTLSNLTSLTRLEIYRCGEDFRCKGLLPLLTRGQLSSLEVIGSPSFFGGWEWDPNAMRGRSSKLQEVETDDIHGFLGAPALCSLLSSSLTDLSFMGDHETARFINEQEEAFQCLTSLQVLQFSGCNKLEHLPAALNKLTNLKRLWISCCPALRSLPKDGLPSSLQDLDVEDCENEELPEHCKRLMGTIPEIRL</sequence>
<dbReference type="Pfam" id="PF18052">
    <property type="entry name" value="Rx_N"/>
    <property type="match status" value="1"/>
</dbReference>
<feature type="domain" description="Disease resistance N-terminal" evidence="8">
    <location>
        <begin position="14"/>
        <end position="92"/>
    </location>
</feature>
<comment type="similarity">
    <text evidence="1">Belongs to the disease resistance NB-LRR family.</text>
</comment>
<evidence type="ECO:0000256" key="6">
    <source>
        <dbReference type="ARBA" id="ARBA00022840"/>
    </source>
</evidence>
<dbReference type="Proteomes" id="UP000011116">
    <property type="component" value="Chromosome 2H"/>
</dbReference>
<dbReference type="Pfam" id="PF25019">
    <property type="entry name" value="LRR_R13L1-DRL21"/>
    <property type="match status" value="1"/>
</dbReference>
<keyword evidence="3" id="KW-0677">Repeat</keyword>
<dbReference type="InterPro" id="IPR002182">
    <property type="entry name" value="NB-ARC"/>
</dbReference>
<dbReference type="OrthoDB" id="671551at2759"/>
<dbReference type="SUPFAM" id="SSF52058">
    <property type="entry name" value="L domain-like"/>
    <property type="match status" value="2"/>
</dbReference>
<dbReference type="Gene3D" id="1.20.5.4130">
    <property type="match status" value="1"/>
</dbReference>
<reference evidence="11" key="3">
    <citation type="submission" date="2022-01" db="UniProtKB">
        <authorList>
            <consortium name="EnsemblPlants"/>
        </authorList>
    </citation>
    <scope>IDENTIFICATION</scope>
    <source>
        <strain evidence="11">subsp. vulgare</strain>
    </source>
</reference>
<evidence type="ECO:0000256" key="5">
    <source>
        <dbReference type="ARBA" id="ARBA00022821"/>
    </source>
</evidence>
<evidence type="ECO:0008006" key="13">
    <source>
        <dbReference type="Google" id="ProtNLM"/>
    </source>
</evidence>
<feature type="domain" description="NB-ARC" evidence="7">
    <location>
        <begin position="290"/>
        <end position="460"/>
    </location>
</feature>
<gene>
    <name evidence="11" type="primary">LOC123427915</name>
</gene>